<evidence type="ECO:0000313" key="1">
    <source>
        <dbReference type="EMBL" id="GGC44590.1"/>
    </source>
</evidence>
<sequence>MIYQLACLEQIKDQNKAQTAILKEQSKVLKLISFKLGKNELDQAEGISIKDRED</sequence>
<keyword evidence="2" id="KW-1185">Reference proteome</keyword>
<proteinExistence type="predicted"/>
<protein>
    <submittedName>
        <fullName evidence="1">Uncharacterized protein</fullName>
    </submittedName>
</protein>
<comment type="caution">
    <text evidence="1">The sequence shown here is derived from an EMBL/GenBank/DDBJ whole genome shotgun (WGS) entry which is preliminary data.</text>
</comment>
<evidence type="ECO:0000313" key="2">
    <source>
        <dbReference type="Proteomes" id="UP000636010"/>
    </source>
</evidence>
<gene>
    <name evidence="1" type="ORF">GCM10011506_32710</name>
</gene>
<reference evidence="2" key="1">
    <citation type="journal article" date="2019" name="Int. J. Syst. Evol. Microbiol.">
        <title>The Global Catalogue of Microorganisms (GCM) 10K type strain sequencing project: providing services to taxonomists for standard genome sequencing and annotation.</title>
        <authorList>
            <consortium name="The Broad Institute Genomics Platform"/>
            <consortium name="The Broad Institute Genome Sequencing Center for Infectious Disease"/>
            <person name="Wu L."/>
            <person name="Ma J."/>
        </authorList>
    </citation>
    <scope>NUCLEOTIDE SEQUENCE [LARGE SCALE GENOMIC DNA]</scope>
    <source>
        <strain evidence="2">CGMCC 1.10832</strain>
    </source>
</reference>
<dbReference type="Proteomes" id="UP000636010">
    <property type="component" value="Unassembled WGS sequence"/>
</dbReference>
<dbReference type="RefSeq" id="WP_188465506.1">
    <property type="nucleotide sequence ID" value="NZ_BAABHU010000011.1"/>
</dbReference>
<organism evidence="1 2">
    <name type="scientific">Marivirga lumbricoides</name>
    <dbReference type="NCBI Taxonomy" id="1046115"/>
    <lineage>
        <taxon>Bacteria</taxon>
        <taxon>Pseudomonadati</taxon>
        <taxon>Bacteroidota</taxon>
        <taxon>Cytophagia</taxon>
        <taxon>Cytophagales</taxon>
        <taxon>Marivirgaceae</taxon>
        <taxon>Marivirga</taxon>
    </lineage>
</organism>
<name>A0ABQ1MPW1_9BACT</name>
<dbReference type="EMBL" id="BMEC01000011">
    <property type="protein sequence ID" value="GGC44590.1"/>
    <property type="molecule type" value="Genomic_DNA"/>
</dbReference>
<accession>A0ABQ1MPW1</accession>